<protein>
    <recommendedName>
        <fullName evidence="10">Calcineurin-like phosphoesterase domain-containing protein</fullName>
    </recommendedName>
</protein>
<dbReference type="Gene3D" id="3.60.21.10">
    <property type="match status" value="2"/>
</dbReference>
<evidence type="ECO:0000259" key="6">
    <source>
        <dbReference type="Pfam" id="PF00149"/>
    </source>
</evidence>
<dbReference type="Proteomes" id="UP000251889">
    <property type="component" value="Unassembled WGS sequence"/>
</dbReference>
<dbReference type="InterPro" id="IPR004843">
    <property type="entry name" value="Calcineurin-like_PHP"/>
</dbReference>
<comment type="caution">
    <text evidence="8">The sequence shown here is derived from an EMBL/GenBank/DDBJ whole genome shotgun (WGS) entry which is preliminary data.</text>
</comment>
<dbReference type="Pfam" id="PF00149">
    <property type="entry name" value="Metallophos"/>
    <property type="match status" value="1"/>
</dbReference>
<evidence type="ECO:0000259" key="7">
    <source>
        <dbReference type="Pfam" id="PF01103"/>
    </source>
</evidence>
<evidence type="ECO:0000256" key="4">
    <source>
        <dbReference type="ARBA" id="ARBA00023136"/>
    </source>
</evidence>
<keyword evidence="2 5" id="KW-0732">Signal</keyword>
<dbReference type="Pfam" id="PF01103">
    <property type="entry name" value="Omp85"/>
    <property type="match status" value="1"/>
</dbReference>
<name>A0A364Y4I6_9BACT</name>
<dbReference type="GO" id="GO:0016787">
    <property type="term" value="F:hydrolase activity"/>
    <property type="evidence" value="ECO:0007669"/>
    <property type="project" value="UniProtKB-KW"/>
</dbReference>
<dbReference type="InterPro" id="IPR029052">
    <property type="entry name" value="Metallo-depent_PP-like"/>
</dbReference>
<keyword evidence="9" id="KW-1185">Reference proteome</keyword>
<feature type="domain" description="Bacterial surface antigen (D15)" evidence="7">
    <location>
        <begin position="957"/>
        <end position="1201"/>
    </location>
</feature>
<dbReference type="PANTHER" id="PTHR10161">
    <property type="entry name" value="TARTRATE-RESISTANT ACID PHOSPHATASE TYPE 5"/>
    <property type="match status" value="1"/>
</dbReference>
<dbReference type="Gene3D" id="2.40.160.50">
    <property type="entry name" value="membrane protein fhac: a member of the omp85/tpsb transporter family"/>
    <property type="match status" value="1"/>
</dbReference>
<dbReference type="SUPFAM" id="SSF56300">
    <property type="entry name" value="Metallo-dependent phosphatases"/>
    <property type="match status" value="1"/>
</dbReference>
<sequence>MITRFCSFLLLFYTFSIPLSGQEKAFQIYFIGDAGELSLPVNGIRESIRANHDPNVKAAFIFLGDNIYPKGLPAKHDNERKKMEQVIQAQVDLGLSFSSPVYVVPGNHDWDRDHKLGWDKIKRQQEWIDSLNNPQVFFYPKGGCPGPIEVKLTDNVVLLIIDSQWFLHPWDKPEGDDSPCDAKRPEDVVLKLEELMAANAEKRIIVAAHHPIYTYGEHGGNFTWKDHLFPLTGFDSSNVYLPMPVIGSIYPLYRKFIGNRQDVAHPLNKRYRNLVRDVLERYPNVIYANGHEHNLQYSWKDSVHYITSGSSVKTRYVKKKGYAQFVSATLGYVKMDVLSDGSSQLNYMAHKKSEPLHTVKINKLPSASVTSPDGERKFPATVTVHASDRYNHESKWLGKNYRQEWRQDITVPVINLDTVYGGLKIVQKGGGMQTLSLRLEDKKGNEYTLRSVEKFPEKAVPEMLKKTFAQDLVQDQISAAHPYGALVVPFLAEAAGIYHTNPTVVFIPDDPNLGIYRREFANVLALFEERPAGEAKDKPHFGNADKVISTDKVLLKLAEDSDNSVDQEFVVRSRLFDLTIGDWDRHDDQWRWAVIKDKKKETYRPIPRDRDQAFFYSDGWLASFWSRRWILPKFEGFRDEVNWTPGFMFNARYFDRSFLNGLSKEQWITQAKSLQAALTDDVIQQSILKFPKELYQHHGDEIVRKIKARRDQLTRYAGEHYAFLAKEVNVVASDKKDWFTVSHESNGDVRVDVFKINKSNEKSSHYYSRVFHPEETKEIRLFGLGGEDVFEVNGEAKGKIRLRVIGGNGIDSVANQSDLRVALYDQTGDVKISGSNISEKLSDDPAVNTYDRKAYRYPLLAPLVYGNFNNDDGIFIGGGFLWTKHGFRKQPYKSQHLFLASYAPLTSSYNFKYDGRFNQVLGKWGVDVDLDWKAPNFVNNFFGMGNETEFDREIDEVEEYDLERAVDFYRVRLEQVDYRVKLTHPIGSYAKIKFGPAFQKVEIEDPESDEARFIVGYAASQEEPLLDEEKSFMGGIVDFEVDHRDHKALTTRGVLLKHSSMVMKGIQRNAGDYTSHNTALSFYHTFRLPARVTFAIRAGGGFNTGNFELYQAQILDGKTELRGYRKTRFYGDSRIFTNSEVRIRIASFRSYLFPAHFGVNAFYDAGRVWYQDEFGNDPSTTDGTSSMWHNGIGGGLWFTPFNLTVLSTEFAHGEEGNMFYIRLGFLF</sequence>
<feature type="signal peptide" evidence="5">
    <location>
        <begin position="1"/>
        <end position="21"/>
    </location>
</feature>
<dbReference type="PANTHER" id="PTHR10161:SF14">
    <property type="entry name" value="TARTRATE-RESISTANT ACID PHOSPHATASE TYPE 5"/>
    <property type="match status" value="1"/>
</dbReference>
<gene>
    <name evidence="8" type="ORF">DQQ10_12025</name>
</gene>
<dbReference type="EMBL" id="QMFY01000005">
    <property type="protein sequence ID" value="RAW00961.1"/>
    <property type="molecule type" value="Genomic_DNA"/>
</dbReference>
<accession>A0A364Y4I6</accession>
<evidence type="ECO:0000313" key="9">
    <source>
        <dbReference type="Proteomes" id="UP000251889"/>
    </source>
</evidence>
<evidence type="ECO:0000256" key="1">
    <source>
        <dbReference type="ARBA" id="ARBA00004370"/>
    </source>
</evidence>
<proteinExistence type="predicted"/>
<evidence type="ECO:0000256" key="3">
    <source>
        <dbReference type="ARBA" id="ARBA00022801"/>
    </source>
</evidence>
<dbReference type="RefSeq" id="WP_112747117.1">
    <property type="nucleotide sequence ID" value="NZ_QMFY01000005.1"/>
</dbReference>
<keyword evidence="3" id="KW-0378">Hydrolase</keyword>
<evidence type="ECO:0000313" key="8">
    <source>
        <dbReference type="EMBL" id="RAW00961.1"/>
    </source>
</evidence>
<reference evidence="8 9" key="1">
    <citation type="submission" date="2018-06" db="EMBL/GenBank/DDBJ databases">
        <title>Chryseolinea flavus sp. nov., a member of the phylum Bacteroidetes isolated from soil.</title>
        <authorList>
            <person name="Li Y."/>
            <person name="Wang J."/>
        </authorList>
    </citation>
    <scope>NUCLEOTIDE SEQUENCE [LARGE SCALE GENOMIC DNA]</scope>
    <source>
        <strain evidence="8 9">SDU1-6</strain>
    </source>
</reference>
<dbReference type="GO" id="GO:0019867">
    <property type="term" value="C:outer membrane"/>
    <property type="evidence" value="ECO:0007669"/>
    <property type="project" value="InterPro"/>
</dbReference>
<evidence type="ECO:0008006" key="10">
    <source>
        <dbReference type="Google" id="ProtNLM"/>
    </source>
</evidence>
<evidence type="ECO:0000256" key="5">
    <source>
        <dbReference type="SAM" id="SignalP"/>
    </source>
</evidence>
<evidence type="ECO:0000256" key="2">
    <source>
        <dbReference type="ARBA" id="ARBA00022729"/>
    </source>
</evidence>
<dbReference type="AlphaFoldDB" id="A0A364Y4I6"/>
<dbReference type="InterPro" id="IPR051558">
    <property type="entry name" value="Metallophosphoesterase_PAP"/>
</dbReference>
<dbReference type="InterPro" id="IPR000184">
    <property type="entry name" value="Bac_surfAg_D15"/>
</dbReference>
<feature type="domain" description="Calcineurin-like phosphoesterase" evidence="6">
    <location>
        <begin position="46"/>
        <end position="224"/>
    </location>
</feature>
<feature type="chain" id="PRO_5017042672" description="Calcineurin-like phosphoesterase domain-containing protein" evidence="5">
    <location>
        <begin position="22"/>
        <end position="1227"/>
    </location>
</feature>
<comment type="subcellular location">
    <subcellularLocation>
        <location evidence="1">Membrane</location>
    </subcellularLocation>
</comment>
<dbReference type="OrthoDB" id="333971at2"/>
<organism evidence="8 9">
    <name type="scientific">Pseudochryseolinea flava</name>
    <dbReference type="NCBI Taxonomy" id="2059302"/>
    <lineage>
        <taxon>Bacteria</taxon>
        <taxon>Pseudomonadati</taxon>
        <taxon>Bacteroidota</taxon>
        <taxon>Cytophagia</taxon>
        <taxon>Cytophagales</taxon>
        <taxon>Fulvivirgaceae</taxon>
        <taxon>Pseudochryseolinea</taxon>
    </lineage>
</organism>
<keyword evidence="4" id="KW-0472">Membrane</keyword>